<organism evidence="5 6">
    <name type="scientific">Aureobasidium mustum</name>
    <dbReference type="NCBI Taxonomy" id="2773714"/>
    <lineage>
        <taxon>Eukaryota</taxon>
        <taxon>Fungi</taxon>
        <taxon>Dikarya</taxon>
        <taxon>Ascomycota</taxon>
        <taxon>Pezizomycotina</taxon>
        <taxon>Dothideomycetes</taxon>
        <taxon>Dothideomycetidae</taxon>
        <taxon>Dothideales</taxon>
        <taxon>Saccotheciaceae</taxon>
        <taxon>Aureobasidium</taxon>
    </lineage>
</organism>
<dbReference type="Pfam" id="PF13410">
    <property type="entry name" value="GST_C_2"/>
    <property type="match status" value="1"/>
</dbReference>
<dbReference type="InterPro" id="IPR005442">
    <property type="entry name" value="GST_omega"/>
</dbReference>
<dbReference type="SFLD" id="SFLDG00358">
    <property type="entry name" value="Main_(cytGST)"/>
    <property type="match status" value="1"/>
</dbReference>
<sequence length="264" mass="30566">MDANQNNDPTKKTYHKKATGKALETVEKHSQDHELKLFGSCFCPFVQRVWISLEMKGLGYQYIEVDPYKKPQQLLEVNPRGLVPALRHGDWGCYESTVLMEYLEDLQKGEALLPSDPKLRAHSRLWSDHINRHIVPGFYRYLQAQDEKSQIKHGEELKEQISKLVDTADKSGPFFLGDKMTFVDVQMAPWVVRLRKVLQPYRGWPEPEAGTRWTSWVEAIEQNHAVRATTSTDDLYIDSYERYFENRPNTSQVQQAINSGRGLP</sequence>
<dbReference type="Gene3D" id="3.40.30.10">
    <property type="entry name" value="Glutaredoxin"/>
    <property type="match status" value="1"/>
</dbReference>
<evidence type="ECO:0000256" key="2">
    <source>
        <dbReference type="SAM" id="MobiDB-lite"/>
    </source>
</evidence>
<dbReference type="InterPro" id="IPR040079">
    <property type="entry name" value="Glutathione_S-Trfase"/>
</dbReference>
<proteinExistence type="predicted"/>
<dbReference type="GO" id="GO:0004364">
    <property type="term" value="F:glutathione transferase activity"/>
    <property type="evidence" value="ECO:0007669"/>
    <property type="project" value="InterPro"/>
</dbReference>
<dbReference type="InterPro" id="IPR010987">
    <property type="entry name" value="Glutathione-S-Trfase_C-like"/>
</dbReference>
<dbReference type="InterPro" id="IPR036282">
    <property type="entry name" value="Glutathione-S-Trfase_C_sf"/>
</dbReference>
<gene>
    <name evidence="5" type="ORF">AWRI4233_LOCUS6303</name>
</gene>
<reference evidence="5" key="1">
    <citation type="submission" date="2020-06" db="EMBL/GenBank/DDBJ databases">
        <authorList>
            <person name="Onetto C."/>
        </authorList>
    </citation>
    <scope>NUCLEOTIDE SEQUENCE</scope>
</reference>
<dbReference type="Pfam" id="PF13417">
    <property type="entry name" value="GST_N_3"/>
    <property type="match status" value="1"/>
</dbReference>
<feature type="domain" description="GST C-terminal" evidence="4">
    <location>
        <begin position="116"/>
        <end position="252"/>
    </location>
</feature>
<evidence type="ECO:0000313" key="6">
    <source>
        <dbReference type="Proteomes" id="UP000714618"/>
    </source>
</evidence>
<comment type="caution">
    <text evidence="5">The sequence shown here is derived from an EMBL/GenBank/DDBJ whole genome shotgun (WGS) entry which is preliminary data.</text>
</comment>
<dbReference type="CDD" id="cd00570">
    <property type="entry name" value="GST_N_family"/>
    <property type="match status" value="1"/>
</dbReference>
<keyword evidence="6" id="KW-1185">Reference proteome</keyword>
<dbReference type="SUPFAM" id="SSF52833">
    <property type="entry name" value="Thioredoxin-like"/>
    <property type="match status" value="1"/>
</dbReference>
<dbReference type="CDD" id="cd00299">
    <property type="entry name" value="GST_C_family"/>
    <property type="match status" value="1"/>
</dbReference>
<dbReference type="PANTHER" id="PTHR43968:SF6">
    <property type="entry name" value="GLUTATHIONE S-TRANSFERASE OMEGA"/>
    <property type="match status" value="1"/>
</dbReference>
<dbReference type="EMBL" id="CAIJEO010000008">
    <property type="protein sequence ID" value="CAD0097479.1"/>
    <property type="molecule type" value="Genomic_DNA"/>
</dbReference>
<name>A0A9N8K234_9PEZI</name>
<protein>
    <recommendedName>
        <fullName evidence="7">Glutathione S-transferase</fullName>
    </recommendedName>
</protein>
<dbReference type="GO" id="GO:0005737">
    <property type="term" value="C:cytoplasm"/>
    <property type="evidence" value="ECO:0007669"/>
    <property type="project" value="InterPro"/>
</dbReference>
<feature type="region of interest" description="Disordered" evidence="2">
    <location>
        <begin position="1"/>
        <end position="20"/>
    </location>
</feature>
<evidence type="ECO:0000256" key="1">
    <source>
        <dbReference type="ARBA" id="ARBA00023002"/>
    </source>
</evidence>
<dbReference type="InterPro" id="IPR004045">
    <property type="entry name" value="Glutathione_S-Trfase_N"/>
</dbReference>
<evidence type="ECO:0008006" key="7">
    <source>
        <dbReference type="Google" id="ProtNLM"/>
    </source>
</evidence>
<keyword evidence="1" id="KW-0560">Oxidoreductase</keyword>
<dbReference type="PANTHER" id="PTHR43968">
    <property type="match status" value="1"/>
</dbReference>
<evidence type="ECO:0000259" key="3">
    <source>
        <dbReference type="PROSITE" id="PS50404"/>
    </source>
</evidence>
<evidence type="ECO:0000259" key="4">
    <source>
        <dbReference type="PROSITE" id="PS50405"/>
    </source>
</evidence>
<dbReference type="OrthoDB" id="4951845at2759"/>
<dbReference type="InterPro" id="IPR036249">
    <property type="entry name" value="Thioredoxin-like_sf"/>
</dbReference>
<dbReference type="PROSITE" id="PS50405">
    <property type="entry name" value="GST_CTER"/>
    <property type="match status" value="1"/>
</dbReference>
<dbReference type="InterPro" id="IPR050983">
    <property type="entry name" value="GST_Omega/HSP26"/>
</dbReference>
<dbReference type="SFLD" id="SFLDS00019">
    <property type="entry name" value="Glutathione_Transferase_(cytos"/>
    <property type="match status" value="1"/>
</dbReference>
<feature type="domain" description="GST N-terminal" evidence="3">
    <location>
        <begin position="33"/>
        <end position="111"/>
    </location>
</feature>
<dbReference type="Proteomes" id="UP000714618">
    <property type="component" value="Unassembled WGS sequence"/>
</dbReference>
<dbReference type="PRINTS" id="PR01625">
    <property type="entry name" value="GSTRNSFRASEO"/>
</dbReference>
<evidence type="ECO:0000313" key="5">
    <source>
        <dbReference type="EMBL" id="CAD0097479.1"/>
    </source>
</evidence>
<dbReference type="GO" id="GO:0045174">
    <property type="term" value="F:glutathione dehydrogenase (ascorbate) activity"/>
    <property type="evidence" value="ECO:0007669"/>
    <property type="project" value="UniProtKB-ARBA"/>
</dbReference>
<dbReference type="AlphaFoldDB" id="A0A9N8K234"/>
<accession>A0A9N8K234</accession>
<dbReference type="Gene3D" id="1.20.1050.10">
    <property type="match status" value="1"/>
</dbReference>
<dbReference type="SUPFAM" id="SSF47616">
    <property type="entry name" value="GST C-terminal domain-like"/>
    <property type="match status" value="1"/>
</dbReference>
<dbReference type="PROSITE" id="PS50404">
    <property type="entry name" value="GST_NTER"/>
    <property type="match status" value="1"/>
</dbReference>